<dbReference type="EMBL" id="BJYS01000001">
    <property type="protein sequence ID" value="GEO02570.1"/>
    <property type="molecule type" value="Genomic_DNA"/>
</dbReference>
<evidence type="ECO:0000313" key="3">
    <source>
        <dbReference type="EMBL" id="GEO02570.1"/>
    </source>
</evidence>
<accession>A0A512AS99</accession>
<dbReference type="SUPFAM" id="SSF52172">
    <property type="entry name" value="CheY-like"/>
    <property type="match status" value="1"/>
</dbReference>
<dbReference type="PROSITE" id="PS50110">
    <property type="entry name" value="RESPONSE_REGULATORY"/>
    <property type="match status" value="1"/>
</dbReference>
<dbReference type="RefSeq" id="WP_146894606.1">
    <property type="nucleotide sequence ID" value="NZ_BJYS01000001.1"/>
</dbReference>
<dbReference type="GO" id="GO:0000160">
    <property type="term" value="P:phosphorelay signal transduction system"/>
    <property type="evidence" value="ECO:0007669"/>
    <property type="project" value="InterPro"/>
</dbReference>
<keyword evidence="4" id="KW-1185">Reference proteome</keyword>
<dbReference type="Proteomes" id="UP000321532">
    <property type="component" value="Unassembled WGS sequence"/>
</dbReference>
<comment type="caution">
    <text evidence="3">The sequence shown here is derived from an EMBL/GenBank/DDBJ whole genome shotgun (WGS) entry which is preliminary data.</text>
</comment>
<dbReference type="Gene3D" id="3.40.50.2300">
    <property type="match status" value="1"/>
</dbReference>
<evidence type="ECO:0000256" key="1">
    <source>
        <dbReference type="PROSITE-ProRule" id="PRU00169"/>
    </source>
</evidence>
<protein>
    <submittedName>
        <fullName evidence="3">Response regulator</fullName>
    </submittedName>
</protein>
<feature type="domain" description="Response regulatory" evidence="2">
    <location>
        <begin position="6"/>
        <end position="138"/>
    </location>
</feature>
<dbReference type="AlphaFoldDB" id="A0A512AS99"/>
<dbReference type="PANTHER" id="PTHR44520:SF2">
    <property type="entry name" value="RESPONSE REGULATOR RCP1"/>
    <property type="match status" value="1"/>
</dbReference>
<dbReference type="PANTHER" id="PTHR44520">
    <property type="entry name" value="RESPONSE REGULATOR RCP1-RELATED"/>
    <property type="match status" value="1"/>
</dbReference>
<evidence type="ECO:0000313" key="4">
    <source>
        <dbReference type="Proteomes" id="UP000321532"/>
    </source>
</evidence>
<evidence type="ECO:0000259" key="2">
    <source>
        <dbReference type="PROSITE" id="PS50110"/>
    </source>
</evidence>
<dbReference type="SMART" id="SM00448">
    <property type="entry name" value="REC"/>
    <property type="match status" value="1"/>
</dbReference>
<gene>
    <name evidence="3" type="ORF">AAE02nite_02340</name>
</gene>
<proteinExistence type="predicted"/>
<name>A0A512AS99_9BACT</name>
<dbReference type="OrthoDB" id="1524091at2"/>
<organism evidence="3 4">
    <name type="scientific">Adhaeribacter aerolatus</name>
    <dbReference type="NCBI Taxonomy" id="670289"/>
    <lineage>
        <taxon>Bacteria</taxon>
        <taxon>Pseudomonadati</taxon>
        <taxon>Bacteroidota</taxon>
        <taxon>Cytophagia</taxon>
        <taxon>Cytophagales</taxon>
        <taxon>Hymenobacteraceae</taxon>
        <taxon>Adhaeribacter</taxon>
    </lineage>
</organism>
<sequence length="143" mass="16555">MRPLDLILLIDDDETTNHVNLRTLKRTNAAKEIKIFMNGEQALNYMKLIAEQTGSEASEKYPDLIFLDIKMPIMDGFEFLDAYQDLNAQYHIPTQIMMLTSSASFYDLNRLENYAVVRRHFAKPLTDFDVKEIVKDFFPGNVA</sequence>
<dbReference type="InterPro" id="IPR052893">
    <property type="entry name" value="TCS_response_regulator"/>
</dbReference>
<feature type="modified residue" description="4-aspartylphosphate" evidence="1">
    <location>
        <position position="68"/>
    </location>
</feature>
<reference evidence="3 4" key="1">
    <citation type="submission" date="2019-07" db="EMBL/GenBank/DDBJ databases">
        <title>Whole genome shotgun sequence of Adhaeribacter aerolatus NBRC 106133.</title>
        <authorList>
            <person name="Hosoyama A."/>
            <person name="Uohara A."/>
            <person name="Ohji S."/>
            <person name="Ichikawa N."/>
        </authorList>
    </citation>
    <scope>NUCLEOTIDE SEQUENCE [LARGE SCALE GENOMIC DNA]</scope>
    <source>
        <strain evidence="3 4">NBRC 106133</strain>
    </source>
</reference>
<dbReference type="Pfam" id="PF00072">
    <property type="entry name" value="Response_reg"/>
    <property type="match status" value="1"/>
</dbReference>
<dbReference type="InterPro" id="IPR001789">
    <property type="entry name" value="Sig_transdc_resp-reg_receiver"/>
</dbReference>
<dbReference type="InterPro" id="IPR011006">
    <property type="entry name" value="CheY-like_superfamily"/>
</dbReference>
<keyword evidence="1" id="KW-0597">Phosphoprotein</keyword>